<organism evidence="1 2">
    <name type="scientific">Stakelama tenebrarum</name>
    <dbReference type="NCBI Taxonomy" id="2711215"/>
    <lineage>
        <taxon>Bacteria</taxon>
        <taxon>Pseudomonadati</taxon>
        <taxon>Pseudomonadota</taxon>
        <taxon>Alphaproteobacteria</taxon>
        <taxon>Sphingomonadales</taxon>
        <taxon>Sphingomonadaceae</taxon>
        <taxon>Stakelama</taxon>
    </lineage>
</organism>
<protein>
    <submittedName>
        <fullName evidence="1">Uncharacterized protein</fullName>
    </submittedName>
</protein>
<dbReference type="EMBL" id="CP049109">
    <property type="protein sequence ID" value="QIG80129.1"/>
    <property type="molecule type" value="Genomic_DNA"/>
</dbReference>
<dbReference type="AlphaFoldDB" id="A0A6G6Y5F4"/>
<dbReference type="KEGG" id="spzr:G5C33_10275"/>
<name>A0A6G6Y5F4_9SPHN</name>
<dbReference type="Proteomes" id="UP000501568">
    <property type="component" value="Chromosome"/>
</dbReference>
<dbReference type="RefSeq" id="WP_165327132.1">
    <property type="nucleotide sequence ID" value="NZ_CP049109.1"/>
</dbReference>
<gene>
    <name evidence="1" type="ORF">G5C33_10275</name>
</gene>
<proteinExistence type="predicted"/>
<evidence type="ECO:0000313" key="1">
    <source>
        <dbReference type="EMBL" id="QIG80129.1"/>
    </source>
</evidence>
<sequence>MPNGASPMREPQIFSEEELAFHIALAVKAVPRTVRQALLSRQLDEREVAEDAFGATIAHKLMSANMTVHQAPPINTNA</sequence>
<accession>A0A6G6Y5F4</accession>
<reference evidence="1 2" key="1">
    <citation type="submission" date="2020-02" db="EMBL/GenBank/DDBJ databases">
        <authorList>
            <person name="Zheng R.K."/>
            <person name="Sun C.M."/>
        </authorList>
    </citation>
    <scope>NUCLEOTIDE SEQUENCE [LARGE SCALE GENOMIC DNA]</scope>
    <source>
        <strain evidence="2">zrk23</strain>
    </source>
</reference>
<evidence type="ECO:0000313" key="2">
    <source>
        <dbReference type="Proteomes" id="UP000501568"/>
    </source>
</evidence>
<keyword evidence="2" id="KW-1185">Reference proteome</keyword>